<feature type="coiled-coil region" evidence="3">
    <location>
        <begin position="106"/>
        <end position="133"/>
    </location>
</feature>
<evidence type="ECO:0000256" key="2">
    <source>
        <dbReference type="ARBA" id="ARBA00023054"/>
    </source>
</evidence>
<feature type="domain" description="IF rod" evidence="4">
    <location>
        <begin position="102"/>
        <end position="411"/>
    </location>
</feature>
<dbReference type="GO" id="GO:0005198">
    <property type="term" value="F:structural molecule activity"/>
    <property type="evidence" value="ECO:0007669"/>
    <property type="project" value="InterPro"/>
</dbReference>
<evidence type="ECO:0000256" key="1">
    <source>
        <dbReference type="ARBA" id="ARBA00022754"/>
    </source>
</evidence>
<feature type="coiled-coil region" evidence="3">
    <location>
        <begin position="264"/>
        <end position="382"/>
    </location>
</feature>
<name>A0A8B9LGM5_ASTMX</name>
<dbReference type="Gene3D" id="1.20.5.500">
    <property type="entry name" value="Single helix bin"/>
    <property type="match status" value="1"/>
</dbReference>
<dbReference type="OMA" id="EQKPHIE"/>
<evidence type="ECO:0000313" key="5">
    <source>
        <dbReference type="Ensembl" id="ENSAMXP00005052025.1"/>
    </source>
</evidence>
<protein>
    <submittedName>
        <fullName evidence="5">Keratin 99</fullName>
    </submittedName>
</protein>
<dbReference type="FunFam" id="1.20.5.500:FF:000001">
    <property type="entry name" value="Type II keratin 23"/>
    <property type="match status" value="1"/>
</dbReference>
<dbReference type="PRINTS" id="PR01248">
    <property type="entry name" value="TYPE1KERATIN"/>
</dbReference>
<accession>A0A8B9LGM5</accession>
<evidence type="ECO:0000256" key="3">
    <source>
        <dbReference type="SAM" id="Coils"/>
    </source>
</evidence>
<sequence>MLQTLFGNYLRLYKSFPGRKQLTEAQGPVKDIATMPVAVLHRSSFSTSSALRSDLHSSNGGKMLNGSGNSGIFDSFGGYGSHSSSSSSSVVSAYEASVGSNEKFTMQNLNSRLAAYLEKVRSLEAANRKIELQIKEFYESRSPTYQKDLTGYYSTIEELRKQIIARYKENAQLHLQLDNNGMASSDFKTKLEIEMNGRLAVEADLAHLRGTLGELQLSCKDLQFQIPSLNEELAYLKKNHEEEMHLIRAQQNGSVNVQVDCAPSENLDKELQEMRDQYEAVIQKYRRDAEHWFQTKAETLKTQMTSSYTEVKTSQTELTDLKRTFQNLQIELDALHMQKQVLEKNVADVRYSVQLTQLQTHIDRLQEELRQINVNIQQQATEYELLLDIKMRLELEIAEYRRLLEGEGGGSVVTSSTKTLTETVTETVKTETVKIEEKVEEEYNPHIQRRVKVIVEELVDGKVVSTSVDEKIQEVSK</sequence>
<dbReference type="SUPFAM" id="SSF64593">
    <property type="entry name" value="Intermediate filament protein, coiled coil region"/>
    <property type="match status" value="2"/>
</dbReference>
<dbReference type="Gene3D" id="1.20.5.1160">
    <property type="entry name" value="Vasodilator-stimulated phosphoprotein"/>
    <property type="match status" value="1"/>
</dbReference>
<dbReference type="PANTHER" id="PTHR23239">
    <property type="entry name" value="INTERMEDIATE FILAMENT"/>
    <property type="match status" value="1"/>
</dbReference>
<keyword evidence="2 3" id="KW-0175">Coiled coil</keyword>
<reference evidence="5" key="1">
    <citation type="submission" date="2025-08" db="UniProtKB">
        <authorList>
            <consortium name="Ensembl"/>
        </authorList>
    </citation>
    <scope>IDENTIFICATION</scope>
</reference>
<dbReference type="PANTHER" id="PTHR23239:SF180">
    <property type="entry name" value="KERATIN, TYPE I CYTOSKELETAL 17"/>
    <property type="match status" value="1"/>
</dbReference>
<dbReference type="Pfam" id="PF00038">
    <property type="entry name" value="Filament"/>
    <property type="match status" value="1"/>
</dbReference>
<dbReference type="Proteomes" id="UP000694621">
    <property type="component" value="Unplaced"/>
</dbReference>
<dbReference type="InterPro" id="IPR002957">
    <property type="entry name" value="Keratin_I"/>
</dbReference>
<dbReference type="Gene3D" id="1.20.5.170">
    <property type="match status" value="1"/>
</dbReference>
<proteinExistence type="predicted"/>
<evidence type="ECO:0000313" key="6">
    <source>
        <dbReference type="Proteomes" id="UP000694621"/>
    </source>
</evidence>
<dbReference type="AlphaFoldDB" id="A0A8B9LGM5"/>
<dbReference type="InterPro" id="IPR039008">
    <property type="entry name" value="IF_rod_dom"/>
</dbReference>
<organism evidence="5 6">
    <name type="scientific">Astyanax mexicanus</name>
    <name type="common">Blind cave fish</name>
    <name type="synonym">Astyanax fasciatus mexicanus</name>
    <dbReference type="NCBI Taxonomy" id="7994"/>
    <lineage>
        <taxon>Eukaryota</taxon>
        <taxon>Metazoa</taxon>
        <taxon>Chordata</taxon>
        <taxon>Craniata</taxon>
        <taxon>Vertebrata</taxon>
        <taxon>Euteleostomi</taxon>
        <taxon>Actinopterygii</taxon>
        <taxon>Neopterygii</taxon>
        <taxon>Teleostei</taxon>
        <taxon>Ostariophysi</taxon>
        <taxon>Characiformes</taxon>
        <taxon>Characoidei</taxon>
        <taxon>Acestrorhamphidae</taxon>
        <taxon>Acestrorhamphinae</taxon>
        <taxon>Astyanax</taxon>
    </lineage>
</organism>
<dbReference type="PROSITE" id="PS51842">
    <property type="entry name" value="IF_ROD_2"/>
    <property type="match status" value="1"/>
</dbReference>
<evidence type="ECO:0000259" key="4">
    <source>
        <dbReference type="PROSITE" id="PS51842"/>
    </source>
</evidence>
<dbReference type="SMART" id="SM01391">
    <property type="entry name" value="Filament"/>
    <property type="match status" value="1"/>
</dbReference>
<keyword evidence="1" id="KW-0403">Intermediate filament</keyword>
<dbReference type="GO" id="GO:0005882">
    <property type="term" value="C:intermediate filament"/>
    <property type="evidence" value="ECO:0007669"/>
    <property type="project" value="UniProtKB-KW"/>
</dbReference>
<dbReference type="Ensembl" id="ENSAMXT00005056307.1">
    <property type="protein sequence ID" value="ENSAMXP00005052025.1"/>
    <property type="gene ID" value="ENSAMXG00005023453.1"/>
</dbReference>